<feature type="domain" description="Phospholipid/glycerol acyltransferase" evidence="14">
    <location>
        <begin position="61"/>
        <end position="184"/>
    </location>
</feature>
<name>A0A9X6RLV1_HYPEX</name>
<dbReference type="GO" id="GO:0047184">
    <property type="term" value="F:1-acylglycerophosphocholine O-acyltransferase activity"/>
    <property type="evidence" value="ECO:0007669"/>
    <property type="project" value="TreeGrafter"/>
</dbReference>
<evidence type="ECO:0000256" key="8">
    <source>
        <dbReference type="ARBA" id="ARBA00023136"/>
    </source>
</evidence>
<evidence type="ECO:0000313" key="16">
    <source>
        <dbReference type="Proteomes" id="UP000192578"/>
    </source>
</evidence>
<dbReference type="InterPro" id="IPR000872">
    <property type="entry name" value="Tafazzin"/>
</dbReference>
<dbReference type="CDD" id="cd07989">
    <property type="entry name" value="LPLAT_AGPAT-like"/>
    <property type="match status" value="1"/>
</dbReference>
<keyword evidence="6" id="KW-0443">Lipid metabolism</keyword>
<sequence length="256" mass="29480">MPNFVWPFPEAPGKLWNTGRGLTIVSIASISKLILALNRLQIHGKERFLDVLENREKGRGLITISNHYCCADDPMLWGMLPWRHLTPKTCRWGMGAAEICFSNERDARFFGLGKIVPIVRGDGIYQRGMQFIMERLQDGDWCHIFPESRVNQEHQWLRLKWGVGRLISEASITPLVLPFFHQGADYIQANRPPFIPTIGKNFTILVGSVLDYRDKVLQMKADGASLTDQRKELTDDLQAVLKDLRYQCEELHARRY</sequence>
<proteinExistence type="inferred from homology"/>
<dbReference type="GO" id="GO:0007007">
    <property type="term" value="P:inner mitochondrial membrane organization"/>
    <property type="evidence" value="ECO:0007669"/>
    <property type="project" value="TreeGrafter"/>
</dbReference>
<evidence type="ECO:0000256" key="1">
    <source>
        <dbReference type="ARBA" id="ARBA00004137"/>
    </source>
</evidence>
<evidence type="ECO:0000256" key="3">
    <source>
        <dbReference type="ARBA" id="ARBA00022679"/>
    </source>
</evidence>
<comment type="similarity">
    <text evidence="2 13">Belongs to the taffazin family.</text>
</comment>
<organism evidence="15 16">
    <name type="scientific">Hypsibius exemplaris</name>
    <name type="common">Freshwater tardigrade</name>
    <dbReference type="NCBI Taxonomy" id="2072580"/>
    <lineage>
        <taxon>Eukaryota</taxon>
        <taxon>Metazoa</taxon>
        <taxon>Ecdysozoa</taxon>
        <taxon>Tardigrada</taxon>
        <taxon>Eutardigrada</taxon>
        <taxon>Parachela</taxon>
        <taxon>Hypsibioidea</taxon>
        <taxon>Hypsibiidae</taxon>
        <taxon>Hypsibius</taxon>
    </lineage>
</organism>
<protein>
    <recommendedName>
        <fullName evidence="13">Tafazzin family protein</fullName>
    </recommendedName>
</protein>
<keyword evidence="16" id="KW-1185">Reference proteome</keyword>
<comment type="catalytic activity">
    <reaction evidence="11">
        <text>1'-[1,2-diacyl-sn-glycero-3-phospho],3'-[1-acyl-sn-glycero-3-phospho]-glycerol + a 1,2-diacyl-sn-glycero-3-phosphocholine = a cardiolipin + a 1-acyl-sn-glycero-3-phosphocholine</text>
        <dbReference type="Rhea" id="RHEA:33731"/>
        <dbReference type="ChEBI" id="CHEBI:57643"/>
        <dbReference type="ChEBI" id="CHEBI:58168"/>
        <dbReference type="ChEBI" id="CHEBI:62237"/>
        <dbReference type="ChEBI" id="CHEBI:64743"/>
    </reaction>
    <physiologicalReaction direction="left-to-right" evidence="11">
        <dbReference type="Rhea" id="RHEA:33732"/>
    </physiologicalReaction>
    <physiologicalReaction direction="right-to-left" evidence="11">
        <dbReference type="Rhea" id="RHEA:33733"/>
    </physiologicalReaction>
</comment>
<reference evidence="16" key="1">
    <citation type="submission" date="2017-01" db="EMBL/GenBank/DDBJ databases">
        <title>Comparative genomics of anhydrobiosis in the tardigrade Hypsibius dujardini.</title>
        <authorList>
            <person name="Yoshida Y."/>
            <person name="Koutsovoulos G."/>
            <person name="Laetsch D."/>
            <person name="Stevens L."/>
            <person name="Kumar S."/>
            <person name="Horikawa D."/>
            <person name="Ishino K."/>
            <person name="Komine S."/>
            <person name="Tomita M."/>
            <person name="Blaxter M."/>
            <person name="Arakawa K."/>
        </authorList>
    </citation>
    <scope>NUCLEOTIDE SEQUENCE [LARGE SCALE GENOMIC DNA]</scope>
    <source>
        <strain evidence="16">Z151</strain>
    </source>
</reference>
<dbReference type="GO" id="GO:0035965">
    <property type="term" value="P:cardiolipin acyl-chain remodeling"/>
    <property type="evidence" value="ECO:0007669"/>
    <property type="project" value="TreeGrafter"/>
</dbReference>
<dbReference type="PANTHER" id="PTHR12497">
    <property type="entry name" value="TAZ PROTEIN TAFAZZIN"/>
    <property type="match status" value="1"/>
</dbReference>
<dbReference type="Proteomes" id="UP000192578">
    <property type="component" value="Unassembled WGS sequence"/>
</dbReference>
<evidence type="ECO:0000256" key="9">
    <source>
        <dbReference type="ARBA" id="ARBA00023315"/>
    </source>
</evidence>
<evidence type="ECO:0000256" key="12">
    <source>
        <dbReference type="ARBA" id="ARBA00049543"/>
    </source>
</evidence>
<keyword evidence="4" id="KW-1000">Mitochondrion outer membrane</keyword>
<comment type="subcellular location">
    <subcellularLocation>
        <location evidence="1">Mitochondrion inner membrane</location>
        <topology evidence="1">Peripheral membrane protein</topology>
        <orientation evidence="1">Intermembrane side</orientation>
    </subcellularLocation>
    <subcellularLocation>
        <location evidence="10">Mitochondrion outer membrane</location>
        <topology evidence="10">Peripheral membrane protein</topology>
        <orientation evidence="10">Intermembrane side</orientation>
    </subcellularLocation>
</comment>
<evidence type="ECO:0000256" key="2">
    <source>
        <dbReference type="ARBA" id="ARBA00010524"/>
    </source>
</evidence>
<comment type="catalytic activity">
    <reaction evidence="12">
        <text>1,2-di-(9Z-octadecenoyl)-sn-glycero-3-phosphocholine + 1-hexadecanoyl-sn-glycero-3-phosphocholine = 1-hexadecanoyl-2-(9Z-octadecenoyl)-sn-glycero-3-phosphocholine + 1-(9Z-octadecenoyl)-sn-glycero-3-phosphocholine</text>
        <dbReference type="Rhea" id="RHEA:43816"/>
        <dbReference type="ChEBI" id="CHEBI:28610"/>
        <dbReference type="ChEBI" id="CHEBI:72998"/>
        <dbReference type="ChEBI" id="CHEBI:73001"/>
        <dbReference type="ChEBI" id="CHEBI:74669"/>
    </reaction>
    <physiologicalReaction direction="left-to-right" evidence="12">
        <dbReference type="Rhea" id="RHEA:43817"/>
    </physiologicalReaction>
    <physiologicalReaction direction="right-to-left" evidence="12">
        <dbReference type="Rhea" id="RHEA:43818"/>
    </physiologicalReaction>
</comment>
<dbReference type="EMBL" id="MTYJ01000281">
    <property type="protein sequence ID" value="OWA52699.1"/>
    <property type="molecule type" value="Genomic_DNA"/>
</dbReference>
<dbReference type="AlphaFoldDB" id="A0A9X6RLV1"/>
<comment type="caution">
    <text evidence="15">The sequence shown here is derived from an EMBL/GenBank/DDBJ whole genome shotgun (WGS) entry which is preliminary data.</text>
</comment>
<dbReference type="SMART" id="SM00563">
    <property type="entry name" value="PlsC"/>
    <property type="match status" value="1"/>
</dbReference>
<evidence type="ECO:0000259" key="14">
    <source>
        <dbReference type="SMART" id="SM00563"/>
    </source>
</evidence>
<dbReference type="SUPFAM" id="SSF69593">
    <property type="entry name" value="Glycerol-3-phosphate (1)-acyltransferase"/>
    <property type="match status" value="1"/>
</dbReference>
<evidence type="ECO:0000256" key="4">
    <source>
        <dbReference type="ARBA" id="ARBA00022787"/>
    </source>
</evidence>
<dbReference type="GO" id="GO:0005743">
    <property type="term" value="C:mitochondrial inner membrane"/>
    <property type="evidence" value="ECO:0007669"/>
    <property type="project" value="UniProtKB-SubCell"/>
</dbReference>
<dbReference type="PRINTS" id="PR00979">
    <property type="entry name" value="TAFAZZIN"/>
</dbReference>
<keyword evidence="3" id="KW-0808">Transferase</keyword>
<dbReference type="Pfam" id="PF01553">
    <property type="entry name" value="Acyltransferase"/>
    <property type="match status" value="1"/>
</dbReference>
<evidence type="ECO:0000256" key="7">
    <source>
        <dbReference type="ARBA" id="ARBA00023128"/>
    </source>
</evidence>
<dbReference type="PANTHER" id="PTHR12497:SF0">
    <property type="entry name" value="TAFAZZIN"/>
    <property type="match status" value="1"/>
</dbReference>
<keyword evidence="5" id="KW-0999">Mitochondrion inner membrane</keyword>
<evidence type="ECO:0000256" key="13">
    <source>
        <dbReference type="RuleBase" id="RU365062"/>
    </source>
</evidence>
<keyword evidence="9" id="KW-0012">Acyltransferase</keyword>
<dbReference type="GO" id="GO:0005741">
    <property type="term" value="C:mitochondrial outer membrane"/>
    <property type="evidence" value="ECO:0007669"/>
    <property type="project" value="UniProtKB-SubCell"/>
</dbReference>
<gene>
    <name evidence="15" type="ORF">BV898_17145</name>
</gene>
<keyword evidence="7" id="KW-0496">Mitochondrion</keyword>
<keyword evidence="8" id="KW-0472">Membrane</keyword>
<evidence type="ECO:0000256" key="10">
    <source>
        <dbReference type="ARBA" id="ARBA00024323"/>
    </source>
</evidence>
<evidence type="ECO:0000256" key="6">
    <source>
        <dbReference type="ARBA" id="ARBA00023098"/>
    </source>
</evidence>
<dbReference type="OrthoDB" id="193467at2759"/>
<evidence type="ECO:0000313" key="15">
    <source>
        <dbReference type="EMBL" id="OWA52699.1"/>
    </source>
</evidence>
<evidence type="ECO:0000256" key="11">
    <source>
        <dbReference type="ARBA" id="ARBA00047906"/>
    </source>
</evidence>
<evidence type="ECO:0000256" key="5">
    <source>
        <dbReference type="ARBA" id="ARBA00022792"/>
    </source>
</evidence>
<accession>A0A9X6RLV1</accession>
<dbReference type="InterPro" id="IPR002123">
    <property type="entry name" value="Plipid/glycerol_acylTrfase"/>
</dbReference>